<dbReference type="Gene3D" id="1.10.3720.10">
    <property type="entry name" value="MetI-like"/>
    <property type="match status" value="1"/>
</dbReference>
<feature type="transmembrane region" description="Helical" evidence="7">
    <location>
        <begin position="9"/>
        <end position="30"/>
    </location>
</feature>
<name>A0AAU9EJD2_9FIRM</name>
<keyword evidence="4 7" id="KW-0812">Transmembrane</keyword>
<accession>A0AAU9EJD2</accession>
<sequence>MGHTILKRILLVIPVLIGVSILAFSILHLIPGDPARVILGERATHDAVIMLQEKLGLNRPLYIQYFSFMKNVLSGDLGTSIITNESVTTELFTAFAATLELTVLSMIIAVVVGILAGTIAAVKQFSVFDNVSMVGALAGVSMPIFWLGLLMIWLFAYKWGIFPASGRLAVSFDIPRVTNVMLIDTLLAGNFAAFKDAIMHLIMPAFALATIPMAIIARMTRSSMLEVMRQDYIRTARAKGLSEKVVIFKHAIKNAFLPIVTVIGLQIGLLLGGAVMTETVFSYPGLGRKLYLSIMARDYPMVQGGILIVAFFFVFVNLIVDISYMFIDPRISLD</sequence>
<dbReference type="PANTHER" id="PTHR43163">
    <property type="entry name" value="DIPEPTIDE TRANSPORT SYSTEM PERMEASE PROTEIN DPPB-RELATED"/>
    <property type="match status" value="1"/>
</dbReference>
<dbReference type="Pfam" id="PF19300">
    <property type="entry name" value="BPD_transp_1_N"/>
    <property type="match status" value="1"/>
</dbReference>
<dbReference type="CDD" id="cd06261">
    <property type="entry name" value="TM_PBP2"/>
    <property type="match status" value="1"/>
</dbReference>
<dbReference type="RefSeq" id="WP_338536397.1">
    <property type="nucleotide sequence ID" value="NZ_AP028654.1"/>
</dbReference>
<feature type="domain" description="ABC transmembrane type-1" evidence="8">
    <location>
        <begin position="95"/>
        <end position="320"/>
    </location>
</feature>
<feature type="transmembrane region" description="Helical" evidence="7">
    <location>
        <begin position="134"/>
        <end position="156"/>
    </location>
</feature>
<evidence type="ECO:0000256" key="6">
    <source>
        <dbReference type="ARBA" id="ARBA00023136"/>
    </source>
</evidence>
<proteinExistence type="inferred from homology"/>
<feature type="transmembrane region" description="Helical" evidence="7">
    <location>
        <begin position="197"/>
        <end position="219"/>
    </location>
</feature>
<keyword evidence="6 7" id="KW-0472">Membrane</keyword>
<dbReference type="Proteomes" id="UP001321786">
    <property type="component" value="Chromosome"/>
</dbReference>
<reference evidence="9 10" key="1">
    <citation type="submission" date="2023-08" db="EMBL/GenBank/DDBJ databases">
        <title>Helicovermis profunda gen. nov., sp. nov., a novel mesophilic, fermentative bacterium within the Bacillota from a deep-sea hydrothermal vent chimney.</title>
        <authorList>
            <person name="Miyazaki U."/>
            <person name="Mizutani D."/>
            <person name="Hashimoto Y."/>
            <person name="Tame A."/>
            <person name="Sawayama S."/>
            <person name="Miyazaki J."/>
            <person name="Takai K."/>
            <person name="Nakagawa S."/>
        </authorList>
    </citation>
    <scope>NUCLEOTIDE SEQUENCE [LARGE SCALE GENOMIC DNA]</scope>
    <source>
        <strain evidence="9 10">S502</strain>
    </source>
</reference>
<feature type="transmembrane region" description="Helical" evidence="7">
    <location>
        <begin position="301"/>
        <end position="327"/>
    </location>
</feature>
<gene>
    <name evidence="9" type="ORF">HLPR_03800</name>
</gene>
<dbReference type="PROSITE" id="PS50928">
    <property type="entry name" value="ABC_TM1"/>
    <property type="match status" value="1"/>
</dbReference>
<evidence type="ECO:0000256" key="2">
    <source>
        <dbReference type="ARBA" id="ARBA00022448"/>
    </source>
</evidence>
<dbReference type="InterPro" id="IPR045621">
    <property type="entry name" value="BPD_transp_1_N"/>
</dbReference>
<keyword evidence="5 7" id="KW-1133">Transmembrane helix</keyword>
<evidence type="ECO:0000256" key="7">
    <source>
        <dbReference type="RuleBase" id="RU363032"/>
    </source>
</evidence>
<dbReference type="SUPFAM" id="SSF161098">
    <property type="entry name" value="MetI-like"/>
    <property type="match status" value="1"/>
</dbReference>
<feature type="transmembrane region" description="Helical" evidence="7">
    <location>
        <begin position="101"/>
        <end position="122"/>
    </location>
</feature>
<evidence type="ECO:0000259" key="8">
    <source>
        <dbReference type="PROSITE" id="PS50928"/>
    </source>
</evidence>
<comment type="subcellular location">
    <subcellularLocation>
        <location evidence="1 7">Cell membrane</location>
        <topology evidence="1 7">Multi-pass membrane protein</topology>
    </subcellularLocation>
</comment>
<organism evidence="9 10">
    <name type="scientific">Helicovermis profundi</name>
    <dbReference type="NCBI Taxonomy" id="3065157"/>
    <lineage>
        <taxon>Bacteria</taxon>
        <taxon>Bacillati</taxon>
        <taxon>Bacillota</taxon>
        <taxon>Clostridia</taxon>
        <taxon>Helicovermis</taxon>
    </lineage>
</organism>
<keyword evidence="10" id="KW-1185">Reference proteome</keyword>
<dbReference type="Pfam" id="PF00528">
    <property type="entry name" value="BPD_transp_1"/>
    <property type="match status" value="1"/>
</dbReference>
<evidence type="ECO:0000313" key="10">
    <source>
        <dbReference type="Proteomes" id="UP001321786"/>
    </source>
</evidence>
<evidence type="ECO:0000256" key="3">
    <source>
        <dbReference type="ARBA" id="ARBA00022475"/>
    </source>
</evidence>
<feature type="transmembrane region" description="Helical" evidence="7">
    <location>
        <begin position="256"/>
        <end position="281"/>
    </location>
</feature>
<keyword evidence="2 7" id="KW-0813">Transport</keyword>
<evidence type="ECO:0000313" key="9">
    <source>
        <dbReference type="EMBL" id="BEP28049.1"/>
    </source>
</evidence>
<evidence type="ECO:0000256" key="4">
    <source>
        <dbReference type="ARBA" id="ARBA00022692"/>
    </source>
</evidence>
<dbReference type="PANTHER" id="PTHR43163:SF6">
    <property type="entry name" value="DIPEPTIDE TRANSPORT SYSTEM PERMEASE PROTEIN DPPB-RELATED"/>
    <property type="match status" value="1"/>
</dbReference>
<comment type="similarity">
    <text evidence="7">Belongs to the binding-protein-dependent transport system permease family.</text>
</comment>
<dbReference type="AlphaFoldDB" id="A0AAU9EJD2"/>
<dbReference type="GO" id="GO:0005886">
    <property type="term" value="C:plasma membrane"/>
    <property type="evidence" value="ECO:0007669"/>
    <property type="project" value="UniProtKB-SubCell"/>
</dbReference>
<keyword evidence="3" id="KW-1003">Cell membrane</keyword>
<dbReference type="GO" id="GO:0055085">
    <property type="term" value="P:transmembrane transport"/>
    <property type="evidence" value="ECO:0007669"/>
    <property type="project" value="InterPro"/>
</dbReference>
<evidence type="ECO:0000256" key="5">
    <source>
        <dbReference type="ARBA" id="ARBA00022989"/>
    </source>
</evidence>
<dbReference type="InterPro" id="IPR000515">
    <property type="entry name" value="MetI-like"/>
</dbReference>
<dbReference type="KEGG" id="hprf:HLPR_03800"/>
<dbReference type="EMBL" id="AP028654">
    <property type="protein sequence ID" value="BEP28049.1"/>
    <property type="molecule type" value="Genomic_DNA"/>
</dbReference>
<evidence type="ECO:0000256" key="1">
    <source>
        <dbReference type="ARBA" id="ARBA00004651"/>
    </source>
</evidence>
<dbReference type="InterPro" id="IPR035906">
    <property type="entry name" value="MetI-like_sf"/>
</dbReference>
<protein>
    <submittedName>
        <fullName evidence="9">ABC transporter permease</fullName>
    </submittedName>
</protein>